<dbReference type="SUPFAM" id="SSF161098">
    <property type="entry name" value="MetI-like"/>
    <property type="match status" value="2"/>
</dbReference>
<protein>
    <submittedName>
        <fullName evidence="9">Alkylphosphonate ABC transporter permease</fullName>
    </submittedName>
</protein>
<dbReference type="PATRIC" id="fig|1316930.3.peg.299"/>
<dbReference type="GO" id="GO:0005886">
    <property type="term" value="C:plasma membrane"/>
    <property type="evidence" value="ECO:0007669"/>
    <property type="project" value="UniProtKB-SubCell"/>
</dbReference>
<evidence type="ECO:0000256" key="1">
    <source>
        <dbReference type="ARBA" id="ARBA00004651"/>
    </source>
</evidence>
<evidence type="ECO:0000256" key="3">
    <source>
        <dbReference type="ARBA" id="ARBA00022475"/>
    </source>
</evidence>
<gene>
    <name evidence="9" type="ORF">K668_01445</name>
</gene>
<dbReference type="GeneID" id="31507894"/>
<dbReference type="InterPro" id="IPR035906">
    <property type="entry name" value="MetI-like_sf"/>
</dbReference>
<dbReference type="EMBL" id="CP005933">
    <property type="protein sequence ID" value="AIA33875.1"/>
    <property type="molecule type" value="Genomic_DNA"/>
</dbReference>
<dbReference type="PANTHER" id="PTHR30043">
    <property type="entry name" value="PHOSPHONATES TRANSPORT SYSTEM PERMEASE PROTEIN"/>
    <property type="match status" value="1"/>
</dbReference>
<feature type="transmembrane region" description="Helical" evidence="7">
    <location>
        <begin position="172"/>
        <end position="190"/>
    </location>
</feature>
<feature type="transmembrane region" description="Helical" evidence="7">
    <location>
        <begin position="113"/>
        <end position="134"/>
    </location>
</feature>
<evidence type="ECO:0000256" key="5">
    <source>
        <dbReference type="ARBA" id="ARBA00022989"/>
    </source>
</evidence>
<feature type="transmembrane region" description="Helical" evidence="7">
    <location>
        <begin position="386"/>
        <end position="408"/>
    </location>
</feature>
<dbReference type="Pfam" id="PF00528">
    <property type="entry name" value="BPD_transp_1"/>
    <property type="match status" value="2"/>
</dbReference>
<keyword evidence="6 7" id="KW-0472">Membrane</keyword>
<feature type="transmembrane region" description="Helical" evidence="7">
    <location>
        <begin position="420"/>
        <end position="436"/>
    </location>
</feature>
<evidence type="ECO:0000256" key="7">
    <source>
        <dbReference type="RuleBase" id="RU363032"/>
    </source>
</evidence>
<feature type="transmembrane region" description="Helical" evidence="7">
    <location>
        <begin position="140"/>
        <end position="165"/>
    </location>
</feature>
<dbReference type="KEGG" id="mbq:K668_01445"/>
<name>A0A059Y3G0_MYCBV</name>
<feature type="transmembrane region" description="Helical" evidence="7">
    <location>
        <begin position="442"/>
        <end position="462"/>
    </location>
</feature>
<dbReference type="GO" id="GO:0055085">
    <property type="term" value="P:transmembrane transport"/>
    <property type="evidence" value="ECO:0007669"/>
    <property type="project" value="InterPro"/>
</dbReference>
<feature type="transmembrane region" description="Helical" evidence="7">
    <location>
        <begin position="39"/>
        <end position="59"/>
    </location>
</feature>
<organism evidence="9 10">
    <name type="scientific">Mycoplasmopsis bovis CQ-W70</name>
    <dbReference type="NCBI Taxonomy" id="1316930"/>
    <lineage>
        <taxon>Bacteria</taxon>
        <taxon>Bacillati</taxon>
        <taxon>Mycoplasmatota</taxon>
        <taxon>Mycoplasmoidales</taxon>
        <taxon>Metamycoplasmataceae</taxon>
        <taxon>Mycoplasmopsis</taxon>
    </lineage>
</organism>
<evidence type="ECO:0000259" key="8">
    <source>
        <dbReference type="PROSITE" id="PS50928"/>
    </source>
</evidence>
<dbReference type="Proteomes" id="UP000027182">
    <property type="component" value="Chromosome"/>
</dbReference>
<sequence length="583" mass="68102">MWVKSNNWNKDLVKESTFFRFRYINKKSNTATSWKTHPVYFHLLFIAFIAVCLYSIYALSGNIKISNFNDVAKKLKLLFSFGNKYTERTGRFDGNYENLFIETMKVLWVTIKLALTGTFIGFVLSLVTAYFSFATPTNKYSAFLVFAIMLILRSIPELVFIQLFILSIQNELSLLLVYIWFTWLWLHKYYEELLVSVDLEAYKISLMQGNSKTKAFFKEIYPRVKNRIIALFIFSFESNMRWASILGALTLPGIGKLIYYASKQITYFNELGIPLLVLMVFVLLLEVLNYIFKRYLFEAKTKVILPKKDETKASYYNRLSKKANVRRIIIILIFVLFATVSIVTFATTSIKIHNLDATKEFFKHVFNPDFSHFSFKSTDVHHNPILLIWNSLQFSFASLFICIVLTIISIRLQSLNLNRLYVAATARSLNVLVRLIPTTVLFYTFFNIFPSPITLLMLVVSIHQMCSQSKQLTEVVDNLDIEIINNMRMQGYTNNQIFLKYVLPAIKVDFISMTIFYFELIFRNSITYYVLANQELHIGRNINKYLDTRSYQPGIALSYVWLSCFSILLINIIGRLIVRRVKR</sequence>
<comment type="similarity">
    <text evidence="7">Belongs to the binding-protein-dependent transport system permease family.</text>
</comment>
<feature type="transmembrane region" description="Helical" evidence="7">
    <location>
        <begin position="271"/>
        <end position="292"/>
    </location>
</feature>
<keyword evidence="4 7" id="KW-0812">Transmembrane</keyword>
<dbReference type="InterPro" id="IPR000515">
    <property type="entry name" value="MetI-like"/>
</dbReference>
<comment type="subcellular location">
    <subcellularLocation>
        <location evidence="1 7">Cell membrane</location>
        <topology evidence="1 7">Multi-pass membrane protein</topology>
    </subcellularLocation>
</comment>
<dbReference type="RefSeq" id="WP_013456124.1">
    <property type="nucleotide sequence ID" value="NZ_CP005933.1"/>
</dbReference>
<evidence type="ECO:0000256" key="6">
    <source>
        <dbReference type="ARBA" id="ARBA00023136"/>
    </source>
</evidence>
<dbReference type="CDD" id="cd06261">
    <property type="entry name" value="TM_PBP2"/>
    <property type="match status" value="2"/>
</dbReference>
<accession>A0A059Y3G0</accession>
<dbReference type="Gene3D" id="1.10.3720.10">
    <property type="entry name" value="MetI-like"/>
    <property type="match status" value="2"/>
</dbReference>
<dbReference type="AlphaFoldDB" id="A0A059Y3G0"/>
<reference evidence="9 10" key="1">
    <citation type="submission" date="2013-04" db="EMBL/GenBank/DDBJ databases">
        <authorList>
            <person name="Lin L."/>
            <person name="Zeng Z."/>
            <person name="Xie J."/>
            <person name="Luo L."/>
            <person name="Yang Z."/>
            <person name="Liang W."/>
            <person name="Lin H."/>
            <person name="Dong C."/>
            <person name="Sun Y."/>
        </authorList>
    </citation>
    <scope>NUCLEOTIDE SEQUENCE [LARGE SCALE GENOMIC DNA]</scope>
    <source>
        <strain evidence="9 10">CQ-W70</strain>
    </source>
</reference>
<feature type="domain" description="ABC transmembrane type-1" evidence="8">
    <location>
        <begin position="388"/>
        <end position="574"/>
    </location>
</feature>
<dbReference type="PROSITE" id="PS50928">
    <property type="entry name" value="ABC_TM1"/>
    <property type="match status" value="2"/>
</dbReference>
<keyword evidence="5 7" id="KW-1133">Transmembrane helix</keyword>
<feature type="transmembrane region" description="Helical" evidence="7">
    <location>
        <begin position="328"/>
        <end position="350"/>
    </location>
</feature>
<evidence type="ECO:0000256" key="2">
    <source>
        <dbReference type="ARBA" id="ARBA00022448"/>
    </source>
</evidence>
<keyword evidence="2 7" id="KW-0813">Transport</keyword>
<evidence type="ECO:0000313" key="10">
    <source>
        <dbReference type="Proteomes" id="UP000027182"/>
    </source>
</evidence>
<dbReference type="PANTHER" id="PTHR30043:SF1">
    <property type="entry name" value="ABC TRANSPORT SYSTEM PERMEASE PROTEIN P69"/>
    <property type="match status" value="1"/>
</dbReference>
<feature type="transmembrane region" description="Helical" evidence="7">
    <location>
        <begin position="559"/>
        <end position="578"/>
    </location>
</feature>
<evidence type="ECO:0000313" key="9">
    <source>
        <dbReference type="EMBL" id="AIA33875.1"/>
    </source>
</evidence>
<keyword evidence="3" id="KW-1003">Cell membrane</keyword>
<evidence type="ECO:0000256" key="4">
    <source>
        <dbReference type="ARBA" id="ARBA00022692"/>
    </source>
</evidence>
<feature type="transmembrane region" description="Helical" evidence="7">
    <location>
        <begin position="497"/>
        <end position="518"/>
    </location>
</feature>
<dbReference type="HOGENOM" id="CLU_479675_0_0_14"/>
<feature type="domain" description="ABC transmembrane type-1" evidence="8">
    <location>
        <begin position="107"/>
        <end position="289"/>
    </location>
</feature>
<proteinExistence type="inferred from homology"/>